<proteinExistence type="inferred from homology"/>
<sequence length="274" mass="29547">MGDLITMDDLTNKEITALLDNAERLLPVARGEVHLPLLEGKVLANMFFENSTRTRMSFEAAMKRLGGSVMNFSSAGSSVAKGETLYDTMQMIDGYADIAAIRHPRQGAAQYSADAISIPVLNAGDGAGNHPTQTLLDLFTIREAHGTLKGLNVVLVGDLRYGRTVHSLSHALVRFGATLTLVSPDSLRMPSEIVSDLTAGGAEVTETADLAGTIADADVIYMTRIQKERFPDEDEYSKVAGIYMLTVSDLAGAKESMIIMHPLPRVNEIHPSVD</sequence>
<evidence type="ECO:0000256" key="5">
    <source>
        <dbReference type="ARBA" id="ARBA00022975"/>
    </source>
</evidence>
<dbReference type="EMBL" id="UINC01149163">
    <property type="protein sequence ID" value="SVD41459.1"/>
    <property type="molecule type" value="Genomic_DNA"/>
</dbReference>
<keyword evidence="4" id="KW-0808">Transferase</keyword>
<dbReference type="InterPro" id="IPR006130">
    <property type="entry name" value="Asp/Orn_carbamoylTrfase"/>
</dbReference>
<evidence type="ECO:0000256" key="4">
    <source>
        <dbReference type="ARBA" id="ARBA00022679"/>
    </source>
</evidence>
<dbReference type="InterPro" id="IPR002082">
    <property type="entry name" value="Asp_carbamoyltransf"/>
</dbReference>
<evidence type="ECO:0000256" key="3">
    <source>
        <dbReference type="ARBA" id="ARBA00013008"/>
    </source>
</evidence>
<dbReference type="PRINTS" id="PR00100">
    <property type="entry name" value="AOTCASE"/>
</dbReference>
<dbReference type="NCBIfam" id="NF002032">
    <property type="entry name" value="PRK00856.1"/>
    <property type="match status" value="1"/>
</dbReference>
<evidence type="ECO:0000256" key="6">
    <source>
        <dbReference type="ARBA" id="ARBA00043884"/>
    </source>
</evidence>
<dbReference type="AlphaFoldDB" id="A0A382V4N4"/>
<feature type="domain" description="Aspartate/ornithine carbamoyltransferase carbamoyl-P binding" evidence="9">
    <location>
        <begin position="3"/>
        <end position="143"/>
    </location>
</feature>
<dbReference type="PRINTS" id="PR00101">
    <property type="entry name" value="ATCASE"/>
</dbReference>
<evidence type="ECO:0000256" key="1">
    <source>
        <dbReference type="ARBA" id="ARBA00004852"/>
    </source>
</evidence>
<dbReference type="GO" id="GO:0006207">
    <property type="term" value="P:'de novo' pyrimidine nucleobase biosynthetic process"/>
    <property type="evidence" value="ECO:0007669"/>
    <property type="project" value="InterPro"/>
</dbReference>
<name>A0A382V4N4_9ZZZZ</name>
<dbReference type="Gene3D" id="3.40.50.1370">
    <property type="entry name" value="Aspartate/ornithine carbamoyltransferase"/>
    <property type="match status" value="2"/>
</dbReference>
<dbReference type="Pfam" id="PF00185">
    <property type="entry name" value="OTCace"/>
    <property type="match status" value="1"/>
</dbReference>
<dbReference type="InterPro" id="IPR006132">
    <property type="entry name" value="Asp/Orn_carbamoyltranf_P-bd"/>
</dbReference>
<keyword evidence="5" id="KW-0665">Pyrimidine biosynthesis</keyword>
<reference evidence="10" key="1">
    <citation type="submission" date="2018-05" db="EMBL/GenBank/DDBJ databases">
        <authorList>
            <person name="Lanie J.A."/>
            <person name="Ng W.-L."/>
            <person name="Kazmierczak K.M."/>
            <person name="Andrzejewski T.M."/>
            <person name="Davidsen T.M."/>
            <person name="Wayne K.J."/>
            <person name="Tettelin H."/>
            <person name="Glass J.I."/>
            <person name="Rusch D."/>
            <person name="Podicherti R."/>
            <person name="Tsui H.-C.T."/>
            <person name="Winkler M.E."/>
        </authorList>
    </citation>
    <scope>NUCLEOTIDE SEQUENCE</scope>
</reference>
<organism evidence="10">
    <name type="scientific">marine metagenome</name>
    <dbReference type="NCBI Taxonomy" id="408172"/>
    <lineage>
        <taxon>unclassified sequences</taxon>
        <taxon>metagenomes</taxon>
        <taxon>ecological metagenomes</taxon>
    </lineage>
</organism>
<accession>A0A382V4N4</accession>
<dbReference type="NCBIfam" id="TIGR00670">
    <property type="entry name" value="asp_carb_tr"/>
    <property type="match status" value="1"/>
</dbReference>
<dbReference type="GO" id="GO:0004070">
    <property type="term" value="F:aspartate carbamoyltransferase activity"/>
    <property type="evidence" value="ECO:0007669"/>
    <property type="project" value="UniProtKB-EC"/>
</dbReference>
<dbReference type="GO" id="GO:0044205">
    <property type="term" value="P:'de novo' UMP biosynthetic process"/>
    <property type="evidence" value="ECO:0007669"/>
    <property type="project" value="UniProtKB-UniPathway"/>
</dbReference>
<comment type="function">
    <text evidence="6">Catalyzes the condensation of carbamoyl phosphate and aspartate to form carbamoyl aspartate and inorganic phosphate, the committed step in the de novo pyrimidine nucleotide biosynthesis pathway.</text>
</comment>
<evidence type="ECO:0000256" key="2">
    <source>
        <dbReference type="ARBA" id="ARBA00008896"/>
    </source>
</evidence>
<comment type="similarity">
    <text evidence="2">Belongs to the aspartate/ornithine carbamoyltransferase superfamily. ATCase family.</text>
</comment>
<dbReference type="InterPro" id="IPR006131">
    <property type="entry name" value="Asp_carbamoyltransf_Asp/Orn-bd"/>
</dbReference>
<feature type="non-terminal residue" evidence="10">
    <location>
        <position position="274"/>
    </location>
</feature>
<dbReference type="Pfam" id="PF02729">
    <property type="entry name" value="OTCace_N"/>
    <property type="match status" value="1"/>
</dbReference>
<dbReference type="InterPro" id="IPR036901">
    <property type="entry name" value="Asp/Orn_carbamoylTrfase_sf"/>
</dbReference>
<dbReference type="PROSITE" id="PS00097">
    <property type="entry name" value="CARBAMOYLTRANSFERASE"/>
    <property type="match status" value="1"/>
</dbReference>
<dbReference type="SUPFAM" id="SSF53671">
    <property type="entry name" value="Aspartate/ornithine carbamoyltransferase"/>
    <property type="match status" value="1"/>
</dbReference>
<comment type="catalytic activity">
    <reaction evidence="7">
        <text>carbamoyl phosphate + L-aspartate = N-carbamoyl-L-aspartate + phosphate + H(+)</text>
        <dbReference type="Rhea" id="RHEA:20013"/>
        <dbReference type="ChEBI" id="CHEBI:15378"/>
        <dbReference type="ChEBI" id="CHEBI:29991"/>
        <dbReference type="ChEBI" id="CHEBI:32814"/>
        <dbReference type="ChEBI" id="CHEBI:43474"/>
        <dbReference type="ChEBI" id="CHEBI:58228"/>
        <dbReference type="EC" id="2.1.3.2"/>
    </reaction>
</comment>
<dbReference type="UniPathway" id="UPA00070">
    <property type="reaction ID" value="UER00116"/>
</dbReference>
<dbReference type="PANTHER" id="PTHR45753">
    <property type="entry name" value="ORNITHINE CARBAMOYLTRANSFERASE, MITOCHONDRIAL"/>
    <property type="match status" value="1"/>
</dbReference>
<protein>
    <recommendedName>
        <fullName evidence="3">aspartate carbamoyltransferase</fullName>
        <ecNumber evidence="3">2.1.3.2</ecNumber>
    </recommendedName>
</protein>
<evidence type="ECO:0000256" key="7">
    <source>
        <dbReference type="ARBA" id="ARBA00048859"/>
    </source>
</evidence>
<dbReference type="EC" id="2.1.3.2" evidence="3"/>
<dbReference type="FunFam" id="3.40.50.1370:FF:000002">
    <property type="entry name" value="Aspartate carbamoyltransferase 2"/>
    <property type="match status" value="1"/>
</dbReference>
<dbReference type="GO" id="GO:0006520">
    <property type="term" value="P:amino acid metabolic process"/>
    <property type="evidence" value="ECO:0007669"/>
    <property type="project" value="InterPro"/>
</dbReference>
<evidence type="ECO:0000313" key="10">
    <source>
        <dbReference type="EMBL" id="SVD41459.1"/>
    </source>
</evidence>
<feature type="domain" description="Aspartate/ornithine carbamoyltransferase Asp/Orn-binding" evidence="8">
    <location>
        <begin position="149"/>
        <end position="273"/>
    </location>
</feature>
<comment type="pathway">
    <text evidence="1">Pyrimidine metabolism; UMP biosynthesis via de novo pathway; (S)-dihydroorotate from bicarbonate: step 2/3.</text>
</comment>
<evidence type="ECO:0000259" key="9">
    <source>
        <dbReference type="Pfam" id="PF02729"/>
    </source>
</evidence>
<evidence type="ECO:0000259" key="8">
    <source>
        <dbReference type="Pfam" id="PF00185"/>
    </source>
</evidence>
<gene>
    <name evidence="10" type="ORF">METZ01_LOCUS394313</name>
</gene>
<dbReference type="GO" id="GO:0016597">
    <property type="term" value="F:amino acid binding"/>
    <property type="evidence" value="ECO:0007669"/>
    <property type="project" value="InterPro"/>
</dbReference>
<dbReference type="PANTHER" id="PTHR45753:SF6">
    <property type="entry name" value="ASPARTATE CARBAMOYLTRANSFERASE"/>
    <property type="match status" value="1"/>
</dbReference>